<evidence type="ECO:0000313" key="2">
    <source>
        <dbReference type="Proteomes" id="UP000280188"/>
    </source>
</evidence>
<evidence type="ECO:0000313" key="1">
    <source>
        <dbReference type="EMBL" id="BBF64507.1"/>
    </source>
</evidence>
<dbReference type="AlphaFoldDB" id="A0A2Z6IIP2"/>
<protein>
    <submittedName>
        <fullName evidence="1">Uncharacterized protein</fullName>
    </submittedName>
</protein>
<dbReference type="EMBL" id="AP018795">
    <property type="protein sequence ID" value="BBF64507.1"/>
    <property type="molecule type" value="Genomic_DNA"/>
</dbReference>
<proteinExistence type="predicted"/>
<name>A0A2Z6IIP2_ACIFI</name>
<dbReference type="KEGG" id="afj:AFERRID_07250"/>
<organism evidence="1 2">
    <name type="scientific">Acidithiobacillus ferridurans</name>
    <dbReference type="NCBI Taxonomy" id="1232575"/>
    <lineage>
        <taxon>Bacteria</taxon>
        <taxon>Pseudomonadati</taxon>
        <taxon>Pseudomonadota</taxon>
        <taxon>Acidithiobacillia</taxon>
        <taxon>Acidithiobacillales</taxon>
        <taxon>Acidithiobacillaceae</taxon>
        <taxon>Acidithiobacillus</taxon>
    </lineage>
</organism>
<reference evidence="1 2" key="1">
    <citation type="journal article" date="2018" name="Microbiol. Resour. Announc.">
        <title>Complete Genome Sequence of Acidithiobacillus ferridurans JCM 18981.</title>
        <authorList>
            <person name="Miyauchi T."/>
            <person name="Kouzuma A."/>
            <person name="Abe T."/>
            <person name="Watanabe K."/>
        </authorList>
    </citation>
    <scope>NUCLEOTIDE SEQUENCE [LARGE SCALE GENOMIC DNA]</scope>
    <source>
        <strain evidence="2">ATCC 33020 / DSM 29468 / JCM 18981 / 11Fe</strain>
    </source>
</reference>
<dbReference type="Proteomes" id="UP000280188">
    <property type="component" value="Chromosome"/>
</dbReference>
<sequence length="69" mass="7543">MQFLPYMERTHAVLPPRFVAKAQQMAIPILSGKVPDSVRWPLLASSIPSLGENGYVFLQGTSNNSADVV</sequence>
<gene>
    <name evidence="1" type="ORF">AFERRID_07250</name>
</gene>
<accession>A0A2Z6IIP2</accession>
<keyword evidence="2" id="KW-1185">Reference proteome</keyword>